<accession>C9LGM0</accession>
<feature type="region of interest" description="Disordered" evidence="1">
    <location>
        <begin position="1"/>
        <end position="41"/>
    </location>
</feature>
<dbReference type="Proteomes" id="UP000003460">
    <property type="component" value="Unassembled WGS sequence"/>
</dbReference>
<proteinExistence type="predicted"/>
<reference evidence="2" key="1">
    <citation type="submission" date="2009-09" db="EMBL/GenBank/DDBJ databases">
        <authorList>
            <person name="Weinstock G."/>
            <person name="Sodergren E."/>
            <person name="Clifton S."/>
            <person name="Fulton L."/>
            <person name="Fulton B."/>
            <person name="Courtney L."/>
            <person name="Fronick C."/>
            <person name="Harrison M."/>
            <person name="Strong C."/>
            <person name="Farmer C."/>
            <person name="Delahaunty K."/>
            <person name="Markovic C."/>
            <person name="Hall O."/>
            <person name="Minx P."/>
            <person name="Tomlinson C."/>
            <person name="Mitreva M."/>
            <person name="Nelson J."/>
            <person name="Hou S."/>
            <person name="Wollam A."/>
            <person name="Pepin K.H."/>
            <person name="Johnson M."/>
            <person name="Bhonagiri V."/>
            <person name="Nash W.E."/>
            <person name="Warren W."/>
            <person name="Chinwalla A."/>
            <person name="Mardis E.R."/>
            <person name="Wilson R.K."/>
        </authorList>
    </citation>
    <scope>NUCLEOTIDE SEQUENCE [LARGE SCALE GENOMIC DNA]</scope>
    <source>
        <strain evidence="2">ATCC 51259</strain>
    </source>
</reference>
<name>C9LGM0_9BACT</name>
<gene>
    <name evidence="2" type="ORF">GCWU000325_01365</name>
</gene>
<protein>
    <submittedName>
        <fullName evidence="2">Uncharacterized protein</fullName>
    </submittedName>
</protein>
<evidence type="ECO:0000313" key="2">
    <source>
        <dbReference type="EMBL" id="EEX71829.1"/>
    </source>
</evidence>
<comment type="caution">
    <text evidence="2">The sequence shown here is derived from an EMBL/GenBank/DDBJ whole genome shotgun (WGS) entry which is preliminary data.</text>
</comment>
<dbReference type="HOGENOM" id="CLU_3274767_0_0_10"/>
<dbReference type="AlphaFoldDB" id="C9LGM0"/>
<organism evidence="2 3">
    <name type="scientific">Alloprevotella tannerae ATCC 51259</name>
    <dbReference type="NCBI Taxonomy" id="626522"/>
    <lineage>
        <taxon>Bacteria</taxon>
        <taxon>Pseudomonadati</taxon>
        <taxon>Bacteroidota</taxon>
        <taxon>Bacteroidia</taxon>
        <taxon>Bacteroidales</taxon>
        <taxon>Prevotellaceae</taxon>
        <taxon>Alloprevotella</taxon>
    </lineage>
</organism>
<sequence>MRPHSLFFPAEKAAPRGRKRCRRPEKPKRQLCVSGKSQSGV</sequence>
<evidence type="ECO:0000313" key="3">
    <source>
        <dbReference type="Proteomes" id="UP000003460"/>
    </source>
</evidence>
<evidence type="ECO:0000256" key="1">
    <source>
        <dbReference type="SAM" id="MobiDB-lite"/>
    </source>
</evidence>
<dbReference type="EMBL" id="ACIJ02000018">
    <property type="protein sequence ID" value="EEX71829.1"/>
    <property type="molecule type" value="Genomic_DNA"/>
</dbReference>
<feature type="compositionally biased region" description="Basic residues" evidence="1">
    <location>
        <begin position="15"/>
        <end position="26"/>
    </location>
</feature>
<keyword evidence="3" id="KW-1185">Reference proteome</keyword>